<keyword evidence="1" id="KW-1015">Disulfide bond</keyword>
<evidence type="ECO:0000313" key="3">
    <source>
        <dbReference type="EMBL" id="KAH3840555.1"/>
    </source>
</evidence>
<dbReference type="Proteomes" id="UP000828390">
    <property type="component" value="Unassembled WGS sequence"/>
</dbReference>
<dbReference type="AlphaFoldDB" id="A0A9D4QSE0"/>
<evidence type="ECO:0000259" key="2">
    <source>
        <dbReference type="Pfam" id="PF00084"/>
    </source>
</evidence>
<feature type="domain" description="Sushi" evidence="2">
    <location>
        <begin position="11"/>
        <end position="36"/>
    </location>
</feature>
<dbReference type="InterPro" id="IPR000436">
    <property type="entry name" value="Sushi_SCR_CCP_dom"/>
</dbReference>
<proteinExistence type="predicted"/>
<gene>
    <name evidence="3" type="ORF">DPMN_114005</name>
</gene>
<keyword evidence="4" id="KW-1185">Reference proteome</keyword>
<reference evidence="3" key="1">
    <citation type="journal article" date="2019" name="bioRxiv">
        <title>The Genome of the Zebra Mussel, Dreissena polymorpha: A Resource for Invasive Species Research.</title>
        <authorList>
            <person name="McCartney M.A."/>
            <person name="Auch B."/>
            <person name="Kono T."/>
            <person name="Mallez S."/>
            <person name="Zhang Y."/>
            <person name="Obille A."/>
            <person name="Becker A."/>
            <person name="Abrahante J.E."/>
            <person name="Garbe J."/>
            <person name="Badalamenti J.P."/>
            <person name="Herman A."/>
            <person name="Mangelson H."/>
            <person name="Liachko I."/>
            <person name="Sullivan S."/>
            <person name="Sone E.D."/>
            <person name="Koren S."/>
            <person name="Silverstein K.A.T."/>
            <person name="Beckman K.B."/>
            <person name="Gohl D.M."/>
        </authorList>
    </citation>
    <scope>NUCLEOTIDE SEQUENCE</scope>
    <source>
        <strain evidence="3">Duluth1</strain>
        <tissue evidence="3">Whole animal</tissue>
    </source>
</reference>
<accession>A0A9D4QSE0</accession>
<dbReference type="InterPro" id="IPR035976">
    <property type="entry name" value="Sushi/SCR/CCP_sf"/>
</dbReference>
<dbReference type="Pfam" id="PF00084">
    <property type="entry name" value="Sushi"/>
    <property type="match status" value="1"/>
</dbReference>
<dbReference type="EMBL" id="JAIWYP010000004">
    <property type="protein sequence ID" value="KAH3840555.1"/>
    <property type="molecule type" value="Genomic_DNA"/>
</dbReference>
<evidence type="ECO:0000313" key="4">
    <source>
        <dbReference type="Proteomes" id="UP000828390"/>
    </source>
</evidence>
<reference evidence="3" key="2">
    <citation type="submission" date="2020-11" db="EMBL/GenBank/DDBJ databases">
        <authorList>
            <person name="McCartney M.A."/>
            <person name="Auch B."/>
            <person name="Kono T."/>
            <person name="Mallez S."/>
            <person name="Becker A."/>
            <person name="Gohl D.M."/>
            <person name="Silverstein K.A.T."/>
            <person name="Koren S."/>
            <person name="Bechman K.B."/>
            <person name="Herman A."/>
            <person name="Abrahante J.E."/>
            <person name="Garbe J."/>
        </authorList>
    </citation>
    <scope>NUCLEOTIDE SEQUENCE</scope>
    <source>
        <strain evidence="3">Duluth1</strain>
        <tissue evidence="3">Whole animal</tissue>
    </source>
</reference>
<dbReference type="CDD" id="cd00033">
    <property type="entry name" value="CCP"/>
    <property type="match status" value="1"/>
</dbReference>
<sequence length="64" mass="7079">MGERLVQGSHCAAGYSMQGRDVLTCRTSGSWDFSVPTVVSVCSYCLFVMKIEKNMRWGKTGLNV</sequence>
<name>A0A9D4QSE0_DREPO</name>
<dbReference type="SUPFAM" id="SSF57535">
    <property type="entry name" value="Complement control module/SCR domain"/>
    <property type="match status" value="1"/>
</dbReference>
<dbReference type="Gene3D" id="2.10.70.10">
    <property type="entry name" value="Complement Module, domain 1"/>
    <property type="match status" value="1"/>
</dbReference>
<organism evidence="3 4">
    <name type="scientific">Dreissena polymorpha</name>
    <name type="common">Zebra mussel</name>
    <name type="synonym">Mytilus polymorpha</name>
    <dbReference type="NCBI Taxonomy" id="45954"/>
    <lineage>
        <taxon>Eukaryota</taxon>
        <taxon>Metazoa</taxon>
        <taxon>Spiralia</taxon>
        <taxon>Lophotrochozoa</taxon>
        <taxon>Mollusca</taxon>
        <taxon>Bivalvia</taxon>
        <taxon>Autobranchia</taxon>
        <taxon>Heteroconchia</taxon>
        <taxon>Euheterodonta</taxon>
        <taxon>Imparidentia</taxon>
        <taxon>Neoheterodontei</taxon>
        <taxon>Myida</taxon>
        <taxon>Dreissenoidea</taxon>
        <taxon>Dreissenidae</taxon>
        <taxon>Dreissena</taxon>
    </lineage>
</organism>
<protein>
    <recommendedName>
        <fullName evidence="2">Sushi domain-containing protein</fullName>
    </recommendedName>
</protein>
<comment type="caution">
    <text evidence="3">The sequence shown here is derived from an EMBL/GenBank/DDBJ whole genome shotgun (WGS) entry which is preliminary data.</text>
</comment>
<evidence type="ECO:0000256" key="1">
    <source>
        <dbReference type="ARBA" id="ARBA00023157"/>
    </source>
</evidence>